<dbReference type="InterPro" id="IPR019774">
    <property type="entry name" value="Aromatic-AA_hydroxylase_C"/>
</dbReference>
<comment type="cofactor">
    <cofactor evidence="1 7">
        <name>Fe(2+)</name>
        <dbReference type="ChEBI" id="CHEBI:29033"/>
    </cofactor>
</comment>
<dbReference type="InterPro" id="IPR036951">
    <property type="entry name" value="ArAA_hydroxylase_sf"/>
</dbReference>
<evidence type="ECO:0000256" key="2">
    <source>
        <dbReference type="ARBA" id="ARBA00009712"/>
    </source>
</evidence>
<evidence type="ECO:0000256" key="1">
    <source>
        <dbReference type="ARBA" id="ARBA00001954"/>
    </source>
</evidence>
<feature type="region of interest" description="Disordered" evidence="8">
    <location>
        <begin position="142"/>
        <end position="170"/>
    </location>
</feature>
<evidence type="ECO:0000256" key="8">
    <source>
        <dbReference type="SAM" id="MobiDB-lite"/>
    </source>
</evidence>
<feature type="domain" description="Biopterin-dependent aromatic amino acid hydroxylase family profile" evidence="9">
    <location>
        <begin position="574"/>
        <end position="927"/>
    </location>
</feature>
<dbReference type="PROSITE" id="PS51410">
    <property type="entry name" value="BH4_AAA_HYDROXYL_2"/>
    <property type="match status" value="1"/>
</dbReference>
<keyword evidence="6" id="KW-0503">Monooxygenase</keyword>
<gene>
    <name evidence="10" type="primary">Tph1</name>
    <name evidence="10" type="ORF">Tcan_12663</name>
</gene>
<dbReference type="AlphaFoldDB" id="A0A0B2VBP6"/>
<evidence type="ECO:0000256" key="6">
    <source>
        <dbReference type="ARBA" id="ARBA00023033"/>
    </source>
</evidence>
<dbReference type="GO" id="GO:0009072">
    <property type="term" value="P:aromatic amino acid metabolic process"/>
    <property type="evidence" value="ECO:0007669"/>
    <property type="project" value="InterPro"/>
</dbReference>
<evidence type="ECO:0000313" key="11">
    <source>
        <dbReference type="Proteomes" id="UP000031036"/>
    </source>
</evidence>
<accession>A0A0B2VBP6</accession>
<keyword evidence="4" id="KW-0560">Oxidoreductase</keyword>
<dbReference type="GO" id="GO:0005506">
    <property type="term" value="F:iron ion binding"/>
    <property type="evidence" value="ECO:0007669"/>
    <property type="project" value="InterPro"/>
</dbReference>
<dbReference type="STRING" id="6265.A0A0B2VBP6"/>
<feature type="binding site" evidence="7">
    <location>
        <position position="758"/>
    </location>
    <ligand>
        <name>Fe cation</name>
        <dbReference type="ChEBI" id="CHEBI:24875"/>
    </ligand>
</feature>
<keyword evidence="11" id="KW-1185">Reference proteome</keyword>
<evidence type="ECO:0000256" key="4">
    <source>
        <dbReference type="ARBA" id="ARBA00023002"/>
    </source>
</evidence>
<dbReference type="InterPro" id="IPR001273">
    <property type="entry name" value="ArAA_hydroxylase"/>
</dbReference>
<protein>
    <submittedName>
        <fullName evidence="10">Tryptophan 5-hydroxylase 1</fullName>
    </submittedName>
</protein>
<dbReference type="GO" id="GO:0043005">
    <property type="term" value="C:neuron projection"/>
    <property type="evidence" value="ECO:0007669"/>
    <property type="project" value="TreeGrafter"/>
</dbReference>
<dbReference type="PROSITE" id="PS00367">
    <property type="entry name" value="BH4_AAA_HYDROXYL_1"/>
    <property type="match status" value="1"/>
</dbReference>
<dbReference type="EMBL" id="JPKZ01002009">
    <property type="protein sequence ID" value="KHN78862.1"/>
    <property type="molecule type" value="Genomic_DNA"/>
</dbReference>
<dbReference type="GO" id="GO:0004510">
    <property type="term" value="F:tryptophan 5-monooxygenase activity"/>
    <property type="evidence" value="ECO:0007669"/>
    <property type="project" value="TreeGrafter"/>
</dbReference>
<feature type="compositionally biased region" description="Polar residues" evidence="8">
    <location>
        <begin position="145"/>
        <end position="161"/>
    </location>
</feature>
<name>A0A0B2VBP6_TOXCA</name>
<feature type="binding site" evidence="7">
    <location>
        <position position="798"/>
    </location>
    <ligand>
        <name>Fe cation</name>
        <dbReference type="ChEBI" id="CHEBI:24875"/>
    </ligand>
</feature>
<dbReference type="PANTHER" id="PTHR11473">
    <property type="entry name" value="AROMATIC AMINO ACID HYDROXYLASE"/>
    <property type="match status" value="1"/>
</dbReference>
<evidence type="ECO:0000256" key="5">
    <source>
        <dbReference type="ARBA" id="ARBA00023004"/>
    </source>
</evidence>
<dbReference type="PANTHER" id="PTHR11473:SF16">
    <property type="entry name" value="TRYPTOPHAN 5-HYDROXYLASE 2"/>
    <property type="match status" value="1"/>
</dbReference>
<dbReference type="Proteomes" id="UP000031036">
    <property type="component" value="Unassembled WGS sequence"/>
</dbReference>
<dbReference type="Pfam" id="PF04870">
    <property type="entry name" value="Moulting_cycle"/>
    <property type="match status" value="1"/>
</dbReference>
<dbReference type="Pfam" id="PF00351">
    <property type="entry name" value="Biopterin_H"/>
    <property type="match status" value="1"/>
</dbReference>
<organism evidence="10 11">
    <name type="scientific">Toxocara canis</name>
    <name type="common">Canine roundworm</name>
    <dbReference type="NCBI Taxonomy" id="6265"/>
    <lineage>
        <taxon>Eukaryota</taxon>
        <taxon>Metazoa</taxon>
        <taxon>Ecdysozoa</taxon>
        <taxon>Nematoda</taxon>
        <taxon>Chromadorea</taxon>
        <taxon>Rhabditida</taxon>
        <taxon>Spirurina</taxon>
        <taxon>Ascaridomorpha</taxon>
        <taxon>Ascaridoidea</taxon>
        <taxon>Toxocaridae</taxon>
        <taxon>Toxocara</taxon>
    </lineage>
</organism>
<keyword evidence="5 7" id="KW-0408">Iron</keyword>
<comment type="similarity">
    <text evidence="2">Belongs to the biopterin-dependent aromatic amino acid hydroxylase family.</text>
</comment>
<comment type="caution">
    <text evidence="10">The sequence shown here is derived from an EMBL/GenBank/DDBJ whole genome shotgun (WGS) entry which is preliminary data.</text>
</comment>
<evidence type="ECO:0000313" key="10">
    <source>
        <dbReference type="EMBL" id="KHN78862.1"/>
    </source>
</evidence>
<dbReference type="InterPro" id="IPR006954">
    <property type="entry name" value="Mlt-10-like"/>
</dbReference>
<dbReference type="Gene3D" id="1.10.800.10">
    <property type="entry name" value="Aromatic amino acid hydroxylase"/>
    <property type="match status" value="1"/>
</dbReference>
<dbReference type="SUPFAM" id="SSF56534">
    <property type="entry name" value="Aromatic aminoacid monoxygenases, catalytic and oligomerization domains"/>
    <property type="match status" value="1"/>
</dbReference>
<dbReference type="InterPro" id="IPR036329">
    <property type="entry name" value="Aro-AA_hydroxylase_C_sf"/>
</dbReference>
<dbReference type="OrthoDB" id="983542at2759"/>
<dbReference type="InterPro" id="IPR018301">
    <property type="entry name" value="ArAA_hydroxylase_Fe/CU_BS"/>
</dbReference>
<evidence type="ECO:0000256" key="7">
    <source>
        <dbReference type="PIRSR" id="PIRSR601273-2"/>
    </source>
</evidence>
<keyword evidence="3 7" id="KW-0479">Metal-binding</keyword>
<reference evidence="10 11" key="1">
    <citation type="submission" date="2014-11" db="EMBL/GenBank/DDBJ databases">
        <title>Genetic blueprint of the zoonotic pathogen Toxocara canis.</title>
        <authorList>
            <person name="Zhu X.-Q."/>
            <person name="Korhonen P.K."/>
            <person name="Cai H."/>
            <person name="Young N.D."/>
            <person name="Nejsum P."/>
            <person name="von Samson-Himmelstjerna G."/>
            <person name="Boag P.R."/>
            <person name="Tan P."/>
            <person name="Li Q."/>
            <person name="Min J."/>
            <person name="Yang Y."/>
            <person name="Wang X."/>
            <person name="Fang X."/>
            <person name="Hall R.S."/>
            <person name="Hofmann A."/>
            <person name="Sternberg P.W."/>
            <person name="Jex A.R."/>
            <person name="Gasser R.B."/>
        </authorList>
    </citation>
    <scope>NUCLEOTIDE SEQUENCE [LARGE SCALE GENOMIC DNA]</scope>
    <source>
        <strain evidence="10">PN_DK_2014</strain>
    </source>
</reference>
<evidence type="ECO:0000259" key="9">
    <source>
        <dbReference type="PROSITE" id="PS51410"/>
    </source>
</evidence>
<proteinExistence type="inferred from homology"/>
<feature type="binding site" evidence="7">
    <location>
        <position position="753"/>
    </location>
    <ligand>
        <name>Fe cation</name>
        <dbReference type="ChEBI" id="CHEBI:24875"/>
    </ligand>
</feature>
<evidence type="ECO:0000256" key="3">
    <source>
        <dbReference type="ARBA" id="ARBA00022723"/>
    </source>
</evidence>
<sequence>MCQTVIAEEYTRETMPGAQYYDGKKMVIPISKEAGQELFEHWTSQAISSLMTAIATKKAKKLEVADKSRLELCSKKADTVNKHAKCMIKLLDAEKWRKKKLQHGRSRLELLNKRVISAKDRIVVDNNLKPFYEWNAKFRTKRPIQETTQQSPHEARTSSTNTDDEGKQADEWVGGFMVRRAKRRVQTRDSYTLLTEDSGRTPFGMIAKYLTKTLQQIKQKNNPISWASTLAEIKELGREMREQNAHKKALLHQIESMADGQLKNVPIDERRQRGRAITADVEHDNGIPFEMEEMLRPIMKPTNEEDKLMGQPLKLLRDGVKLGMMIAGQNVSGFENKTIKMVSPRLFSIVPESNKDEVNLLSPSLFSLHNEGEGLERMLSIPNAIEALKDNDQQEWMNFIVEASGVSDAVEKAKEKKAAKAAESINNTRGIDGQPLYFTKKNVTELYGDIEAKKIDVFDELQGSLTPHQIDELNTTGYAIMNEQQLLLIYGEGSPYADTSALRRFGNASRKELAEKFERDMTFTLTNWIKVLAWPTPSGGVVVLTEWVTSKRSGMQNSPAISTNWQRCYSGKATLQQPSAEDMASGKWFPKHISDLDYCSQNVIMCGPDPDGLHADHPVILPLRTRGTLEMLMTTIFSGSPLPCIEYTKTELQTWKTIYRRLKELHKRYACKEFLHNFDLLEKYCGYSENNIPQLEDISRFLKATTGFTLRPVGGYQAPRDFLAGLAFRVFNCTQYIRHHKYPFYTPEPDMVHELLGHMAMFADPHFAQFSEEIGLASLGASDEECTAIARLYFFTIEFGLSLEDEDSDATKGKMKVYGAGLLSCVDELEFAVSGKAKVQHFEPDVVVRTEPLVTTYQDGYFYTRNFEEAIVKLRMYTSTMKRPFTALYNSHTQSIDVLNSKEALKLAAESLRFNVEQINAAVRQNIF</sequence>